<organism evidence="5 6">
    <name type="scientific">Sphingobium lactosutens DS20</name>
    <dbReference type="NCBI Taxonomy" id="1331060"/>
    <lineage>
        <taxon>Bacteria</taxon>
        <taxon>Pseudomonadati</taxon>
        <taxon>Pseudomonadota</taxon>
        <taxon>Alphaproteobacteria</taxon>
        <taxon>Sphingomonadales</taxon>
        <taxon>Sphingomonadaceae</taxon>
        <taxon>Sphingobium</taxon>
    </lineage>
</organism>
<dbReference type="PROSITE" id="PS50883">
    <property type="entry name" value="EAL"/>
    <property type="match status" value="1"/>
</dbReference>
<name>T0HZ60_9SPHN</name>
<dbReference type="Pfam" id="PF00990">
    <property type="entry name" value="GGDEF"/>
    <property type="match status" value="1"/>
</dbReference>
<sequence length="835" mass="92129">MDRFVDRRFLQGLGLAGQDHASTDMSPLVGGMLPSALFDTLSPLVVRWVADRRGRLIGWWPVSGPSVSPLVDPVGVGWRSLLDAADRRALAAAGAQSQPQPLMMTIALAPDVRHWCRVQMRRHVLADGDWCYFGTVEDAQPYQELLSAAVTESRDHYRWSVALSPQVPWTAAPDGAIEEVGPRLAEMTGLSDDEVRGFGWIKMLHPDDAPHVRAVWDRHLASGEPVDVDYRVRLRSGDYRWMRACAAARRDADGRIIRWYGSLEDVHERHMAERNLAESEERFRLAIQSAGLGIWDFDSRTGQRSWSPELRAMLGVSPHAEPTAELILSLVHPDDRSHLRGLMSAVVSGTMPSHFEGLLRIRRMTDGAFRKLKSTGWLTRCETDRSTRIVVTFLDVTEQYDSERRIRWAASHDAMTRLPNRTLWQQKLEEMAQAARRSGESFALLLLDIDDLKRTNDSLGHDAGDALLCAFAERLQAAAPPDAVIGRLGGDEFGLLSSALGDAARVEAWGKALIETLRRPHMHEGRSLDCGVSMGAALFGGDAGSEGDELFKAADLALYASKAAGRGRLTLFHSTLRAEAQQRSSMIHMARQVIHDDLIMPYYQPKVDLRTRMITGYEALLRWRHPRLGVQSPGSIAAAFDHGEIAVGLTQTMLDKLLHDMVRWLDAGLDPGSVAFNASAADFTHAGFADSVLERLAQAHIPTRHLEIEVTETVFLGRGADQVASALRCFAKEGVRVALDDFGTGYASLSHLKHYPVDVLKIDRSFVSNMDNDVGDAAIVDAIVKLGDSFGMEVVAEGVETEGQAQLLLAHGCPIGQGFHLGRPQPFDVVTAKMR</sequence>
<dbReference type="SMART" id="SM00052">
    <property type="entry name" value="EAL"/>
    <property type="match status" value="1"/>
</dbReference>
<evidence type="ECO:0000259" key="1">
    <source>
        <dbReference type="PROSITE" id="PS50112"/>
    </source>
</evidence>
<dbReference type="Proteomes" id="UP000015531">
    <property type="component" value="Unassembled WGS sequence"/>
</dbReference>
<dbReference type="SMART" id="SM00091">
    <property type="entry name" value="PAS"/>
    <property type="match status" value="2"/>
</dbReference>
<dbReference type="Gene3D" id="3.30.70.270">
    <property type="match status" value="1"/>
</dbReference>
<accession>T0HZ60</accession>
<dbReference type="InterPro" id="IPR029787">
    <property type="entry name" value="Nucleotide_cyclase"/>
</dbReference>
<comment type="caution">
    <text evidence="5">The sequence shown here is derived from an EMBL/GenBank/DDBJ whole genome shotgun (WGS) entry which is preliminary data.</text>
</comment>
<dbReference type="NCBIfam" id="TIGR00229">
    <property type="entry name" value="sensory_box"/>
    <property type="match status" value="2"/>
</dbReference>
<dbReference type="EMBL" id="ATDP01000071">
    <property type="protein sequence ID" value="EQB17323.1"/>
    <property type="molecule type" value="Genomic_DNA"/>
</dbReference>
<dbReference type="CDD" id="cd01949">
    <property type="entry name" value="GGDEF"/>
    <property type="match status" value="1"/>
</dbReference>
<dbReference type="eggNOG" id="COG5001">
    <property type="taxonomic scope" value="Bacteria"/>
</dbReference>
<dbReference type="CDD" id="cd01948">
    <property type="entry name" value="EAL"/>
    <property type="match status" value="1"/>
</dbReference>
<dbReference type="Pfam" id="PF08447">
    <property type="entry name" value="PAS_3"/>
    <property type="match status" value="1"/>
</dbReference>
<feature type="domain" description="PAC" evidence="2">
    <location>
        <begin position="226"/>
        <end position="278"/>
    </location>
</feature>
<dbReference type="Gene3D" id="3.30.450.20">
    <property type="entry name" value="PAS domain"/>
    <property type="match status" value="2"/>
</dbReference>
<dbReference type="FunFam" id="3.30.450.20:FF:000099">
    <property type="entry name" value="Sensory box sensor histidine kinase"/>
    <property type="match status" value="1"/>
</dbReference>
<dbReference type="NCBIfam" id="TIGR00254">
    <property type="entry name" value="GGDEF"/>
    <property type="match status" value="1"/>
</dbReference>
<gene>
    <name evidence="5" type="ORF">RLDS_05045</name>
</gene>
<dbReference type="InterPro" id="IPR035965">
    <property type="entry name" value="PAS-like_dom_sf"/>
</dbReference>
<dbReference type="PATRIC" id="fig|1331060.3.peg.936"/>
<dbReference type="SMART" id="SM00267">
    <property type="entry name" value="GGDEF"/>
    <property type="match status" value="1"/>
</dbReference>
<dbReference type="SUPFAM" id="SSF141868">
    <property type="entry name" value="EAL domain-like"/>
    <property type="match status" value="1"/>
</dbReference>
<evidence type="ECO:0000313" key="6">
    <source>
        <dbReference type="Proteomes" id="UP000015531"/>
    </source>
</evidence>
<protein>
    <submittedName>
        <fullName evidence="5">Diguanylate cyclase</fullName>
    </submittedName>
</protein>
<dbReference type="PANTHER" id="PTHR44757:SF2">
    <property type="entry name" value="BIOFILM ARCHITECTURE MAINTENANCE PROTEIN MBAA"/>
    <property type="match status" value="1"/>
</dbReference>
<feature type="domain" description="PAS" evidence="1">
    <location>
        <begin position="174"/>
        <end position="223"/>
    </location>
</feature>
<feature type="domain" description="EAL" evidence="3">
    <location>
        <begin position="583"/>
        <end position="835"/>
    </location>
</feature>
<dbReference type="InterPro" id="IPR013767">
    <property type="entry name" value="PAS_fold"/>
</dbReference>
<proteinExistence type="predicted"/>
<dbReference type="InterPro" id="IPR001610">
    <property type="entry name" value="PAC"/>
</dbReference>
<evidence type="ECO:0000259" key="3">
    <source>
        <dbReference type="PROSITE" id="PS50883"/>
    </source>
</evidence>
<dbReference type="Pfam" id="PF00563">
    <property type="entry name" value="EAL"/>
    <property type="match status" value="1"/>
</dbReference>
<dbReference type="RefSeq" id="WP_021224859.1">
    <property type="nucleotide sequence ID" value="NZ_ATDP01000071.1"/>
</dbReference>
<dbReference type="InterPro" id="IPR035919">
    <property type="entry name" value="EAL_sf"/>
</dbReference>
<dbReference type="InterPro" id="IPR013655">
    <property type="entry name" value="PAS_fold_3"/>
</dbReference>
<dbReference type="InterPro" id="IPR001633">
    <property type="entry name" value="EAL_dom"/>
</dbReference>
<dbReference type="SUPFAM" id="SSF55785">
    <property type="entry name" value="PYP-like sensor domain (PAS domain)"/>
    <property type="match status" value="2"/>
</dbReference>
<dbReference type="InterPro" id="IPR052155">
    <property type="entry name" value="Biofilm_reg_signaling"/>
</dbReference>
<dbReference type="PROSITE" id="PS50112">
    <property type="entry name" value="PAS"/>
    <property type="match status" value="2"/>
</dbReference>
<reference evidence="5 6" key="1">
    <citation type="journal article" date="2013" name="Genome Announc.">
        <title>Draft Genome Sequence of Sphingobium lactosutens Strain DS20T, Isolated from a Hexachlorocyclohexane Dumpsite.</title>
        <authorList>
            <person name="Kumar R."/>
            <person name="Dwivedi V."/>
            <person name="Negi V."/>
            <person name="Khurana J.P."/>
            <person name="Lal R."/>
        </authorList>
    </citation>
    <scope>NUCLEOTIDE SEQUENCE [LARGE SCALE GENOMIC DNA]</scope>
    <source>
        <strain evidence="5 6">DS20</strain>
    </source>
</reference>
<dbReference type="eggNOG" id="COG2202">
    <property type="taxonomic scope" value="Bacteria"/>
</dbReference>
<dbReference type="PROSITE" id="PS50113">
    <property type="entry name" value="PAC"/>
    <property type="match status" value="1"/>
</dbReference>
<evidence type="ECO:0000259" key="2">
    <source>
        <dbReference type="PROSITE" id="PS50113"/>
    </source>
</evidence>
<dbReference type="InterPro" id="IPR043128">
    <property type="entry name" value="Rev_trsase/Diguanyl_cyclase"/>
</dbReference>
<dbReference type="SMART" id="SM00086">
    <property type="entry name" value="PAC"/>
    <property type="match status" value="2"/>
</dbReference>
<feature type="domain" description="GGDEF" evidence="4">
    <location>
        <begin position="440"/>
        <end position="574"/>
    </location>
</feature>
<dbReference type="CDD" id="cd00130">
    <property type="entry name" value="PAS"/>
    <property type="match status" value="1"/>
</dbReference>
<dbReference type="PROSITE" id="PS50887">
    <property type="entry name" value="GGDEF"/>
    <property type="match status" value="1"/>
</dbReference>
<feature type="domain" description="PAS" evidence="1">
    <location>
        <begin position="279"/>
        <end position="350"/>
    </location>
</feature>
<dbReference type="InterPro" id="IPR000700">
    <property type="entry name" value="PAS-assoc_C"/>
</dbReference>
<keyword evidence="6" id="KW-1185">Reference proteome</keyword>
<dbReference type="SUPFAM" id="SSF55073">
    <property type="entry name" value="Nucleotide cyclase"/>
    <property type="match status" value="1"/>
</dbReference>
<dbReference type="Pfam" id="PF00989">
    <property type="entry name" value="PAS"/>
    <property type="match status" value="1"/>
</dbReference>
<dbReference type="InterPro" id="IPR000160">
    <property type="entry name" value="GGDEF_dom"/>
</dbReference>
<dbReference type="AlphaFoldDB" id="T0HZ60"/>
<dbReference type="GO" id="GO:0006355">
    <property type="term" value="P:regulation of DNA-templated transcription"/>
    <property type="evidence" value="ECO:0007669"/>
    <property type="project" value="InterPro"/>
</dbReference>
<dbReference type="Gene3D" id="3.20.20.450">
    <property type="entry name" value="EAL domain"/>
    <property type="match status" value="1"/>
</dbReference>
<dbReference type="InterPro" id="IPR000014">
    <property type="entry name" value="PAS"/>
</dbReference>
<dbReference type="PANTHER" id="PTHR44757">
    <property type="entry name" value="DIGUANYLATE CYCLASE DGCP"/>
    <property type="match status" value="1"/>
</dbReference>
<evidence type="ECO:0000313" key="5">
    <source>
        <dbReference type="EMBL" id="EQB17323.1"/>
    </source>
</evidence>
<evidence type="ECO:0000259" key="4">
    <source>
        <dbReference type="PROSITE" id="PS50887"/>
    </source>
</evidence>